<organism evidence="5 6">
    <name type="scientific">Cyphellophora europaea (strain CBS 101466)</name>
    <name type="common">Phialophora europaea</name>
    <dbReference type="NCBI Taxonomy" id="1220924"/>
    <lineage>
        <taxon>Eukaryota</taxon>
        <taxon>Fungi</taxon>
        <taxon>Dikarya</taxon>
        <taxon>Ascomycota</taxon>
        <taxon>Pezizomycotina</taxon>
        <taxon>Eurotiomycetes</taxon>
        <taxon>Chaetothyriomycetidae</taxon>
        <taxon>Chaetothyriales</taxon>
        <taxon>Cyphellophoraceae</taxon>
        <taxon>Cyphellophora</taxon>
    </lineage>
</organism>
<dbReference type="PANTHER" id="PTHR24321:SF8">
    <property type="entry name" value="ESTRADIOL 17-BETA-DEHYDROGENASE 8-RELATED"/>
    <property type="match status" value="1"/>
</dbReference>
<dbReference type="GeneID" id="19971383"/>
<dbReference type="VEuPathDB" id="FungiDB:HMPREF1541_04044"/>
<dbReference type="InterPro" id="IPR002347">
    <property type="entry name" value="SDR_fam"/>
</dbReference>
<keyword evidence="6" id="KW-1185">Reference proteome</keyword>
<dbReference type="CDD" id="cd05233">
    <property type="entry name" value="SDR_c"/>
    <property type="match status" value="1"/>
</dbReference>
<dbReference type="SUPFAM" id="SSF51735">
    <property type="entry name" value="NAD(P)-binding Rossmann-fold domains"/>
    <property type="match status" value="1"/>
</dbReference>
<dbReference type="PROSITE" id="PS00061">
    <property type="entry name" value="ADH_SHORT"/>
    <property type="match status" value="1"/>
</dbReference>
<keyword evidence="3" id="KW-0560">Oxidoreductase</keyword>
<dbReference type="PRINTS" id="PR00081">
    <property type="entry name" value="GDHRDH"/>
</dbReference>
<dbReference type="AlphaFoldDB" id="W2S0I5"/>
<dbReference type="PANTHER" id="PTHR24321">
    <property type="entry name" value="DEHYDROGENASES, SHORT CHAIN"/>
    <property type="match status" value="1"/>
</dbReference>
<dbReference type="InParanoid" id="W2S0I5"/>
<evidence type="ECO:0000256" key="2">
    <source>
        <dbReference type="ARBA" id="ARBA00022857"/>
    </source>
</evidence>
<dbReference type="EMBL" id="KB822719">
    <property type="protein sequence ID" value="ETN42105.1"/>
    <property type="molecule type" value="Genomic_DNA"/>
</dbReference>
<dbReference type="Proteomes" id="UP000030752">
    <property type="component" value="Unassembled WGS sequence"/>
</dbReference>
<dbReference type="STRING" id="1220924.W2S0I5"/>
<dbReference type="PRINTS" id="PR00080">
    <property type="entry name" value="SDRFAMILY"/>
</dbReference>
<evidence type="ECO:0000256" key="3">
    <source>
        <dbReference type="ARBA" id="ARBA00023002"/>
    </source>
</evidence>
<dbReference type="HOGENOM" id="CLU_010194_1_2_1"/>
<dbReference type="Gene3D" id="3.40.50.720">
    <property type="entry name" value="NAD(P)-binding Rossmann-like Domain"/>
    <property type="match status" value="1"/>
</dbReference>
<dbReference type="OrthoDB" id="47007at2759"/>
<dbReference type="RefSeq" id="XP_008716614.1">
    <property type="nucleotide sequence ID" value="XM_008718392.1"/>
</dbReference>
<name>W2S0I5_CYPE1</name>
<accession>W2S0I5</accession>
<dbReference type="GO" id="GO:0016491">
    <property type="term" value="F:oxidoreductase activity"/>
    <property type="evidence" value="ECO:0007669"/>
    <property type="project" value="UniProtKB-KW"/>
</dbReference>
<dbReference type="eggNOG" id="KOG4169">
    <property type="taxonomic scope" value="Eukaryota"/>
</dbReference>
<gene>
    <name evidence="5" type="ORF">HMPREF1541_04044</name>
</gene>
<evidence type="ECO:0000256" key="1">
    <source>
        <dbReference type="ARBA" id="ARBA00006484"/>
    </source>
</evidence>
<reference evidence="5 6" key="1">
    <citation type="submission" date="2013-03" db="EMBL/GenBank/DDBJ databases">
        <title>The Genome Sequence of Phialophora europaea CBS 101466.</title>
        <authorList>
            <consortium name="The Broad Institute Genomics Platform"/>
            <person name="Cuomo C."/>
            <person name="de Hoog S."/>
            <person name="Gorbushina A."/>
            <person name="Walker B."/>
            <person name="Young S.K."/>
            <person name="Zeng Q."/>
            <person name="Gargeya S."/>
            <person name="Fitzgerald M."/>
            <person name="Haas B."/>
            <person name="Abouelleil A."/>
            <person name="Allen A.W."/>
            <person name="Alvarado L."/>
            <person name="Arachchi H.M."/>
            <person name="Berlin A.M."/>
            <person name="Chapman S.B."/>
            <person name="Gainer-Dewar J."/>
            <person name="Goldberg J."/>
            <person name="Griggs A."/>
            <person name="Gujja S."/>
            <person name="Hansen M."/>
            <person name="Howarth C."/>
            <person name="Imamovic A."/>
            <person name="Ireland A."/>
            <person name="Larimer J."/>
            <person name="McCowan C."/>
            <person name="Murphy C."/>
            <person name="Pearson M."/>
            <person name="Poon T.W."/>
            <person name="Priest M."/>
            <person name="Roberts A."/>
            <person name="Saif S."/>
            <person name="Shea T."/>
            <person name="Sisk P."/>
            <person name="Sykes S."/>
            <person name="Wortman J."/>
            <person name="Nusbaum C."/>
            <person name="Birren B."/>
        </authorList>
    </citation>
    <scope>NUCLEOTIDE SEQUENCE [LARGE SCALE GENOMIC DNA]</scope>
    <source>
        <strain evidence="5 6">CBS 101466</strain>
    </source>
</reference>
<proteinExistence type="inferred from homology"/>
<dbReference type="InterPro" id="IPR020904">
    <property type="entry name" value="Sc_DH/Rdtase_CS"/>
</dbReference>
<dbReference type="Pfam" id="PF00106">
    <property type="entry name" value="adh_short"/>
    <property type="match status" value="1"/>
</dbReference>
<keyword evidence="2" id="KW-0521">NADP</keyword>
<protein>
    <recommendedName>
        <fullName evidence="7">NAD(P)-binding protein</fullName>
    </recommendedName>
</protein>
<evidence type="ECO:0008006" key="7">
    <source>
        <dbReference type="Google" id="ProtNLM"/>
    </source>
</evidence>
<evidence type="ECO:0000313" key="5">
    <source>
        <dbReference type="EMBL" id="ETN42105.1"/>
    </source>
</evidence>
<evidence type="ECO:0000256" key="4">
    <source>
        <dbReference type="RuleBase" id="RU000363"/>
    </source>
</evidence>
<evidence type="ECO:0000313" key="6">
    <source>
        <dbReference type="Proteomes" id="UP000030752"/>
    </source>
</evidence>
<comment type="similarity">
    <text evidence="1 4">Belongs to the short-chain dehydrogenases/reductases (SDR) family.</text>
</comment>
<dbReference type="InterPro" id="IPR036291">
    <property type="entry name" value="NAD(P)-bd_dom_sf"/>
</dbReference>
<sequence length="279" mass="29942">MIEGPSNLLITGAGQGIGRALARHFAAKGHKLYLMDINGDGLKHTVETHLKEHSDRIGYAEVNLADTQSVRDGVAKAAKFLSGQIDYVVANAGISSPYWRDGATMADPSTLDQWKTYVDVNLTGNFALAQAVLPYMKVHAEDDRRKLPDSHVGGAGPCIVFTSSFRGIISDPNQEGYAATKAGLIGLTSAMAVSMQHFGIRVNCVSPGRIKAQHESKKADENGGKWEVEGNDAEVHLSNRAGMPEDISEAVEYLLGAGFGEFSFLQSIVLRGSVPKATW</sequence>